<dbReference type="InterPro" id="IPR005486">
    <property type="entry name" value="Glucokinase_regulatory_CS"/>
</dbReference>
<dbReference type="RefSeq" id="WP_196603738.1">
    <property type="nucleotide sequence ID" value="NZ_CP116940.1"/>
</dbReference>
<dbReference type="PROSITE" id="PS51464">
    <property type="entry name" value="SIS"/>
    <property type="match status" value="1"/>
</dbReference>
<comment type="function">
    <text evidence="3">Specifically catalyzes the cleavage of the D-lactyl ether substituent of MurNAc 6-phosphate, producing GlcNAc 6-phosphate and D-lactate.</text>
</comment>
<reference evidence="5 6" key="1">
    <citation type="submission" date="2023-07" db="EMBL/GenBank/DDBJ databases">
        <title>Genomic Encyclopedia of Type Strains, Phase IV (KMG-IV): sequencing the most valuable type-strain genomes for metagenomic binning, comparative biology and taxonomic classification.</title>
        <authorList>
            <person name="Goeker M."/>
        </authorList>
    </citation>
    <scope>NUCLEOTIDE SEQUENCE [LARGE SCALE GENOMIC DNA]</scope>
    <source>
        <strain evidence="5 6">DSM 16980</strain>
    </source>
</reference>
<comment type="similarity">
    <text evidence="3">Belongs to the GCKR-like family. MurNAc-6-P etherase subfamily.</text>
</comment>
<dbReference type="Gene3D" id="1.10.8.1080">
    <property type="match status" value="1"/>
</dbReference>
<evidence type="ECO:0000256" key="2">
    <source>
        <dbReference type="ARBA" id="ARBA00023277"/>
    </source>
</evidence>
<feature type="active site" evidence="3">
    <location>
        <position position="115"/>
    </location>
</feature>
<dbReference type="InterPro" id="IPR001347">
    <property type="entry name" value="SIS_dom"/>
</dbReference>
<dbReference type="PANTHER" id="PTHR10088">
    <property type="entry name" value="GLUCOKINASE REGULATORY PROTEIN"/>
    <property type="match status" value="1"/>
</dbReference>
<dbReference type="PROSITE" id="PS01272">
    <property type="entry name" value="GCKR"/>
    <property type="match status" value="1"/>
</dbReference>
<feature type="active site" description="Proton donor" evidence="3">
    <location>
        <position position="84"/>
    </location>
</feature>
<evidence type="ECO:0000259" key="4">
    <source>
        <dbReference type="PROSITE" id="PS51464"/>
    </source>
</evidence>
<protein>
    <recommendedName>
        <fullName evidence="3">N-acetylmuramic acid 6-phosphate etherase</fullName>
        <shortName evidence="3">MurNAc-6-P etherase</shortName>
        <ecNumber evidence="3">4.2.1.126</ecNumber>
    </recommendedName>
    <alternativeName>
        <fullName evidence="3">N-acetylmuramic acid 6-phosphate hydrolase</fullName>
    </alternativeName>
    <alternativeName>
        <fullName evidence="3">N-acetylmuramic acid 6-phosphate lyase</fullName>
    </alternativeName>
</protein>
<dbReference type="PROSITE" id="PS50012">
    <property type="entry name" value="RCC1_3"/>
    <property type="match status" value="1"/>
</dbReference>
<evidence type="ECO:0000313" key="5">
    <source>
        <dbReference type="EMBL" id="MDQ0202576.1"/>
    </source>
</evidence>
<comment type="caution">
    <text evidence="5">The sequence shown here is derived from an EMBL/GenBank/DDBJ whole genome shotgun (WGS) entry which is preliminary data.</text>
</comment>
<dbReference type="InterPro" id="IPR040190">
    <property type="entry name" value="MURQ/GCKR"/>
</dbReference>
<keyword evidence="6" id="KW-1185">Reference proteome</keyword>
<comment type="subunit">
    <text evidence="3">Homodimer.</text>
</comment>
<comment type="catalytic activity">
    <reaction evidence="3">
        <text>N-acetyl-D-muramate 6-phosphate + H2O = N-acetyl-D-glucosamine 6-phosphate + (R)-lactate</text>
        <dbReference type="Rhea" id="RHEA:26410"/>
        <dbReference type="ChEBI" id="CHEBI:15377"/>
        <dbReference type="ChEBI" id="CHEBI:16004"/>
        <dbReference type="ChEBI" id="CHEBI:57513"/>
        <dbReference type="ChEBI" id="CHEBI:58722"/>
        <dbReference type="EC" id="4.2.1.126"/>
    </reaction>
</comment>
<gene>
    <name evidence="3" type="primary">murQ</name>
    <name evidence="5" type="ORF">J2S01_000261</name>
</gene>
<dbReference type="Proteomes" id="UP001239167">
    <property type="component" value="Unassembled WGS sequence"/>
</dbReference>
<dbReference type="NCBIfam" id="NF009222">
    <property type="entry name" value="PRK12570.1"/>
    <property type="match status" value="1"/>
</dbReference>
<dbReference type="InterPro" id="IPR046348">
    <property type="entry name" value="SIS_dom_sf"/>
</dbReference>
<sequence>MIDLRKITTEKRNVRTFDIDNMETLDVCRAINEEDKSVPSAVEKVLPQIAKAVDAVAARLQHGGRMFYAGAGTSGRLGVLDAAECPPTYGVPADMVQGIIAGGRQAMFVSQEGAEDSEEAAAADLAERGLTAKDAVVALAASGRTPYAAGALRYAKKQGALTVSVTCSADSLLSSYAEIAVEAVTGPEVITGSTRMKAGTAQKLILNMLSTAVMIKLGKVYQNLMVDVRASNAKLRERARRIVMEAAEVDAERADLLLAAAGGRAKPAIVMQLLHVELAAAEELLRSNGGSVRRISSVKQQNNTVYE</sequence>
<keyword evidence="2 3" id="KW-0119">Carbohydrate metabolism</keyword>
<dbReference type="PANTHER" id="PTHR10088:SF4">
    <property type="entry name" value="GLUCOKINASE REGULATORY PROTEIN"/>
    <property type="match status" value="1"/>
</dbReference>
<dbReference type="NCBIfam" id="NF003915">
    <property type="entry name" value="PRK05441.1"/>
    <property type="match status" value="1"/>
</dbReference>
<dbReference type="InterPro" id="IPR005488">
    <property type="entry name" value="Etherase_MurQ"/>
</dbReference>
<dbReference type="HAMAP" id="MF_00068">
    <property type="entry name" value="MurQ"/>
    <property type="match status" value="1"/>
</dbReference>
<dbReference type="Gene3D" id="3.40.50.10490">
    <property type="entry name" value="Glucose-6-phosphate isomerase like protein, domain 1"/>
    <property type="match status" value="1"/>
</dbReference>
<evidence type="ECO:0000256" key="3">
    <source>
        <dbReference type="HAMAP-Rule" id="MF_00068"/>
    </source>
</evidence>
<dbReference type="EC" id="4.2.1.126" evidence="3"/>
<dbReference type="NCBIfam" id="TIGR00274">
    <property type="entry name" value="N-acetylmuramic acid 6-phosphate etherase"/>
    <property type="match status" value="1"/>
</dbReference>
<dbReference type="GO" id="GO:0016829">
    <property type="term" value="F:lyase activity"/>
    <property type="evidence" value="ECO:0007669"/>
    <property type="project" value="UniProtKB-KW"/>
</dbReference>
<proteinExistence type="inferred from homology"/>
<dbReference type="SUPFAM" id="SSF53697">
    <property type="entry name" value="SIS domain"/>
    <property type="match status" value="1"/>
</dbReference>
<feature type="domain" description="SIS" evidence="4">
    <location>
        <begin position="56"/>
        <end position="219"/>
    </location>
</feature>
<evidence type="ECO:0000256" key="1">
    <source>
        <dbReference type="ARBA" id="ARBA00023239"/>
    </source>
</evidence>
<dbReference type="InterPro" id="IPR000408">
    <property type="entry name" value="Reg_chr_condens"/>
</dbReference>
<dbReference type="CDD" id="cd05007">
    <property type="entry name" value="SIS_Etherase"/>
    <property type="match status" value="1"/>
</dbReference>
<keyword evidence="1 3" id="KW-0456">Lyase</keyword>
<comment type="pathway">
    <text evidence="3">Amino-sugar metabolism; N-acetylmuramate degradation.</text>
</comment>
<organism evidence="5 6">
    <name type="scientific">Pectinatus haikarae</name>
    <dbReference type="NCBI Taxonomy" id="349096"/>
    <lineage>
        <taxon>Bacteria</taxon>
        <taxon>Bacillati</taxon>
        <taxon>Bacillota</taxon>
        <taxon>Negativicutes</taxon>
        <taxon>Selenomonadales</taxon>
        <taxon>Selenomonadaceae</taxon>
        <taxon>Pectinatus</taxon>
    </lineage>
</organism>
<name>A0ABT9Y4U5_9FIRM</name>
<evidence type="ECO:0000313" key="6">
    <source>
        <dbReference type="Proteomes" id="UP001239167"/>
    </source>
</evidence>
<comment type="miscellaneous">
    <text evidence="3">A lyase-type mechanism (elimination/hydration) is suggested for the cleavage of the lactyl ether bond of MurNAc 6-phosphate, with the formation of an alpha,beta-unsaturated aldehyde intermediate with (E)-stereochemistry, followed by the syn addition of water to give product.</text>
</comment>
<accession>A0ABT9Y4U5</accession>
<dbReference type="Pfam" id="PF22645">
    <property type="entry name" value="GKRP_SIS_N"/>
    <property type="match status" value="1"/>
</dbReference>
<dbReference type="EMBL" id="JAUSUE010000001">
    <property type="protein sequence ID" value="MDQ0202576.1"/>
    <property type="molecule type" value="Genomic_DNA"/>
</dbReference>